<feature type="domain" description="Peptidase C1A papain C-terminal" evidence="4">
    <location>
        <begin position="152"/>
        <end position="413"/>
    </location>
</feature>
<feature type="non-terminal residue" evidence="5">
    <location>
        <position position="1"/>
    </location>
</feature>
<dbReference type="PROSITE" id="PS00139">
    <property type="entry name" value="THIOL_PROTEASE_CYS"/>
    <property type="match status" value="1"/>
</dbReference>
<evidence type="ECO:0000256" key="3">
    <source>
        <dbReference type="SAM" id="Phobius"/>
    </source>
</evidence>
<keyword evidence="3" id="KW-0472">Membrane</keyword>
<accession>A0A146KFH1</accession>
<comment type="similarity">
    <text evidence="1">Belongs to the peptidase C1 family.</text>
</comment>
<keyword evidence="3" id="KW-0812">Transmembrane</keyword>
<dbReference type="SMART" id="SM00645">
    <property type="entry name" value="Pept_C1"/>
    <property type="match status" value="1"/>
</dbReference>
<dbReference type="InterPro" id="IPR000668">
    <property type="entry name" value="Peptidase_C1A_C"/>
</dbReference>
<keyword evidence="2" id="KW-1015">Disulfide bond</keyword>
<evidence type="ECO:0000259" key="4">
    <source>
        <dbReference type="SMART" id="SM00645"/>
    </source>
</evidence>
<organism evidence="5">
    <name type="scientific">Trepomonas sp. PC1</name>
    <dbReference type="NCBI Taxonomy" id="1076344"/>
    <lineage>
        <taxon>Eukaryota</taxon>
        <taxon>Metamonada</taxon>
        <taxon>Diplomonadida</taxon>
        <taxon>Hexamitidae</taxon>
        <taxon>Hexamitinae</taxon>
        <taxon>Trepomonas</taxon>
    </lineage>
</organism>
<dbReference type="GO" id="GO:0006508">
    <property type="term" value="P:proteolysis"/>
    <property type="evidence" value="ECO:0007669"/>
    <property type="project" value="UniProtKB-KW"/>
</dbReference>
<dbReference type="InterPro" id="IPR000169">
    <property type="entry name" value="Pept_cys_AS"/>
</dbReference>
<evidence type="ECO:0000256" key="1">
    <source>
        <dbReference type="ARBA" id="ARBA00008455"/>
    </source>
</evidence>
<keyword evidence="5" id="KW-0378">Hydrolase</keyword>
<dbReference type="AlphaFoldDB" id="A0A146KFH1"/>
<protein>
    <submittedName>
        <fullName evidence="5">Papain family cysteine protease</fullName>
    </submittedName>
</protein>
<dbReference type="CDD" id="cd02248">
    <property type="entry name" value="Peptidase_C1A"/>
    <property type="match status" value="1"/>
</dbReference>
<evidence type="ECO:0000313" key="5">
    <source>
        <dbReference type="EMBL" id="JAP94039.1"/>
    </source>
</evidence>
<proteinExistence type="inferred from homology"/>
<dbReference type="InterPro" id="IPR013128">
    <property type="entry name" value="Peptidase_C1A"/>
</dbReference>
<sequence>FLINAFQLTKKLTRTFDEINVKKPCESTFQQFKLLYNKKYTAEEEITALSHYCNNIKQILSVRQINHNVEVGINSYADAPNMRRHLTAPTKRAPIRQANDQSSIHTMHKKLATTVSNYNRQSDYSMCKSQYTGSSSDLIKDIDLAAQLPATAPNSVDLREWGLTSIGIDQGSCGSCWAFTARAIMTSLFVHDLPYYKQIYATNDEIQNLTNQNAKLSVQQILNNSYGQNKMCGGGNFFVAAVEIANGYTGSMDFDSQIPYVSAMSVSEAPQTSPPRAEPVTTEFQTTPLNPVHLFENGPGCPGIYFELDLGSMADQAQIKKFLSLGHPMAAAMVAGDVDASFQFYKNGVVNGTCAQPGSSDHQITLVGYGHYKGTPVWLFLNSWGVEWGQQGYFMIEQNTNSFCIEQSVQGVFSRFTGFNTADDAKMFNETTLYANNKEIYVNTVEDLVRRGVNGMDNYDGSTPIYTTHEFGWVIWILVVILGCFGALFAWALIKCVFCPSRKLVRATVYLKFQQDEAQSMNWPDVEIEDRDELQDD</sequence>
<reference evidence="5" key="1">
    <citation type="submission" date="2015-07" db="EMBL/GenBank/DDBJ databases">
        <title>Adaptation to a free-living lifestyle via gene acquisitions in the diplomonad Trepomonas sp. PC1.</title>
        <authorList>
            <person name="Xu F."/>
            <person name="Jerlstrom-Hultqvist J."/>
            <person name="Kolisko M."/>
            <person name="Simpson A.G.B."/>
            <person name="Roger A.J."/>
            <person name="Svard S.G."/>
            <person name="Andersson J.O."/>
        </authorList>
    </citation>
    <scope>NUCLEOTIDE SEQUENCE</scope>
    <source>
        <strain evidence="5">PC1</strain>
    </source>
</reference>
<name>A0A146KFH1_9EUKA</name>
<keyword evidence="5" id="KW-0645">Protease</keyword>
<gene>
    <name evidence="5" type="ORF">TPC1_13451</name>
</gene>
<dbReference type="PANTHER" id="PTHR12411">
    <property type="entry name" value="CYSTEINE PROTEASE FAMILY C1-RELATED"/>
    <property type="match status" value="1"/>
</dbReference>
<dbReference type="Pfam" id="PF00112">
    <property type="entry name" value="Peptidase_C1"/>
    <property type="match status" value="1"/>
</dbReference>
<feature type="transmembrane region" description="Helical" evidence="3">
    <location>
        <begin position="473"/>
        <end position="494"/>
    </location>
</feature>
<dbReference type="Gene3D" id="1.10.287.2250">
    <property type="match status" value="1"/>
</dbReference>
<dbReference type="InterPro" id="IPR013201">
    <property type="entry name" value="Prot_inhib_I29"/>
</dbReference>
<dbReference type="Gene3D" id="3.90.70.10">
    <property type="entry name" value="Cysteine proteinases"/>
    <property type="match status" value="1"/>
</dbReference>
<dbReference type="EMBL" id="GDID01002567">
    <property type="protein sequence ID" value="JAP94039.1"/>
    <property type="molecule type" value="Transcribed_RNA"/>
</dbReference>
<dbReference type="InterPro" id="IPR038765">
    <property type="entry name" value="Papain-like_cys_pep_sf"/>
</dbReference>
<keyword evidence="3" id="KW-1133">Transmembrane helix</keyword>
<dbReference type="InterPro" id="IPR039417">
    <property type="entry name" value="Peptidase_C1A_papain-like"/>
</dbReference>
<dbReference type="GO" id="GO:0008234">
    <property type="term" value="F:cysteine-type peptidase activity"/>
    <property type="evidence" value="ECO:0007669"/>
    <property type="project" value="InterPro"/>
</dbReference>
<dbReference type="Pfam" id="PF08246">
    <property type="entry name" value="Inhibitor_I29"/>
    <property type="match status" value="1"/>
</dbReference>
<evidence type="ECO:0000256" key="2">
    <source>
        <dbReference type="ARBA" id="ARBA00023157"/>
    </source>
</evidence>
<dbReference type="SUPFAM" id="SSF54001">
    <property type="entry name" value="Cysteine proteinases"/>
    <property type="match status" value="1"/>
</dbReference>